<proteinExistence type="predicted"/>
<evidence type="ECO:0000313" key="1">
    <source>
        <dbReference type="EMBL" id="GAH51241.1"/>
    </source>
</evidence>
<reference evidence="1" key="1">
    <citation type="journal article" date="2014" name="Front. Microbiol.">
        <title>High frequency of phylogenetically diverse reductive dehalogenase-homologous genes in deep subseafloor sedimentary metagenomes.</title>
        <authorList>
            <person name="Kawai M."/>
            <person name="Futagami T."/>
            <person name="Toyoda A."/>
            <person name="Takaki Y."/>
            <person name="Nishi S."/>
            <person name="Hori S."/>
            <person name="Arai W."/>
            <person name="Tsubouchi T."/>
            <person name="Morono Y."/>
            <person name="Uchiyama I."/>
            <person name="Ito T."/>
            <person name="Fujiyama A."/>
            <person name="Inagaki F."/>
            <person name="Takami H."/>
        </authorList>
    </citation>
    <scope>NUCLEOTIDE SEQUENCE</scope>
    <source>
        <strain evidence="1">Expedition CK06-06</strain>
    </source>
</reference>
<dbReference type="AlphaFoldDB" id="X1G009"/>
<gene>
    <name evidence="1" type="ORF">S03H2_31816</name>
</gene>
<organism evidence="1">
    <name type="scientific">marine sediment metagenome</name>
    <dbReference type="NCBI Taxonomy" id="412755"/>
    <lineage>
        <taxon>unclassified sequences</taxon>
        <taxon>metagenomes</taxon>
        <taxon>ecological metagenomes</taxon>
    </lineage>
</organism>
<protein>
    <submittedName>
        <fullName evidence="1">Uncharacterized protein</fullName>
    </submittedName>
</protein>
<dbReference type="EMBL" id="BARU01019315">
    <property type="protein sequence ID" value="GAH51241.1"/>
    <property type="molecule type" value="Genomic_DNA"/>
</dbReference>
<comment type="caution">
    <text evidence="1">The sequence shown here is derived from an EMBL/GenBank/DDBJ whole genome shotgun (WGS) entry which is preliminary data.</text>
</comment>
<accession>X1G009</accession>
<sequence>MKNKGWTKLYRAQFAHWISKKPFCDGYAWTYLYNQANHKEGMVNLRNEYIKVERGQFVTSKKKLQKFFGWTRRHLENFLTALENDQMLTYRMTHRFTVVTIVNYEVYQSNDTKSDTQNDRQMTHRRLTGDHKQECIKNDLRMKKKLSDEQIEENKKNITKSKKQFLDIVKDK</sequence>
<name>X1G009_9ZZZZ</name>